<evidence type="ECO:0000256" key="5">
    <source>
        <dbReference type="ARBA" id="ARBA00023002"/>
    </source>
</evidence>
<dbReference type="PRINTS" id="PR00385">
    <property type="entry name" value="P450"/>
</dbReference>
<sequence>MLASRHGRLLLSRRTTTAVGSLQLQLQSFNLNTRSSSTTTTTTVAAAKPNPKPKQPVPVPSGSYPFVGHLPRLISGGESVQNWEMLHQECGEIFEINVMGKEIVVTNNPKHAKVILMHQGSYPYRTPQKSWATIFEQQKWPAGIAWATGDDWKRKRAVLGETLLMQKHAKQYVPHVIPAANRMVDCLTGHLNSEGRLTESVRLLSGMFALEAVMKVVVGGDFQALTVPLPPDAVQFQQAVETMFTETSVVESIPLHITFKTARYQRLTQAWKTMYSFPQQTLQPILDHYNEHGKLPDQVHGTVLPKLMERHEEGELTLDEVLGIGVQAIAGAVDTTGQTTEYLFYNLAAHFDVQERIVQQLAETTGGTTDEPLQLTVEEYSNQKYLFAVLKESMRLTPTIGAHARTLVQDADLGDFVIPKGKLVLMNYLSMTQNPDHYPSPHLFLPERFLKDKTETAACPMQHHHSSEIVADEKQAAIRAGHAVSKDPYAAIPFGHGARKCVGKAFAELDIHLLALAVLRKYRIEYDGPPLEQREQNLLRPSVPLWPHFRFVPRE</sequence>
<dbReference type="InterPro" id="IPR050479">
    <property type="entry name" value="CYP11_CYP27_families"/>
</dbReference>
<comment type="cofactor">
    <cofactor evidence="1 8">
        <name>heme</name>
        <dbReference type="ChEBI" id="CHEBI:30413"/>
    </cofactor>
</comment>
<dbReference type="SUPFAM" id="SSF48264">
    <property type="entry name" value="Cytochrome P450"/>
    <property type="match status" value="1"/>
</dbReference>
<evidence type="ECO:0000256" key="8">
    <source>
        <dbReference type="PIRSR" id="PIRSR602401-1"/>
    </source>
</evidence>
<dbReference type="InterPro" id="IPR036396">
    <property type="entry name" value="Cyt_P450_sf"/>
</dbReference>
<evidence type="ECO:0000256" key="7">
    <source>
        <dbReference type="ARBA" id="ARBA00023033"/>
    </source>
</evidence>
<dbReference type="PROSITE" id="PS00086">
    <property type="entry name" value="CYTOCHROME_P450"/>
    <property type="match status" value="1"/>
</dbReference>
<proteinExistence type="inferred from homology"/>
<keyword evidence="4 8" id="KW-0479">Metal-binding</keyword>
<evidence type="ECO:0000256" key="9">
    <source>
        <dbReference type="RuleBase" id="RU000461"/>
    </source>
</evidence>
<dbReference type="GO" id="GO:0005506">
    <property type="term" value="F:iron ion binding"/>
    <property type="evidence" value="ECO:0007669"/>
    <property type="project" value="InterPro"/>
</dbReference>
<dbReference type="Gene3D" id="1.10.630.10">
    <property type="entry name" value="Cytochrome P450"/>
    <property type="match status" value="1"/>
</dbReference>
<dbReference type="GO" id="GO:0016705">
    <property type="term" value="F:oxidoreductase activity, acting on paired donors, with incorporation or reduction of molecular oxygen"/>
    <property type="evidence" value="ECO:0007669"/>
    <property type="project" value="InterPro"/>
</dbReference>
<accession>A0A7S2UPH7</accession>
<feature type="compositionally biased region" description="Pro residues" evidence="10">
    <location>
        <begin position="50"/>
        <end position="59"/>
    </location>
</feature>
<dbReference type="EMBL" id="HBHQ01026771">
    <property type="protein sequence ID" value="CAD9826292.1"/>
    <property type="molecule type" value="Transcribed_RNA"/>
</dbReference>
<evidence type="ECO:0000256" key="10">
    <source>
        <dbReference type="SAM" id="MobiDB-lite"/>
    </source>
</evidence>
<dbReference type="GO" id="GO:0004497">
    <property type="term" value="F:monooxygenase activity"/>
    <property type="evidence" value="ECO:0007669"/>
    <property type="project" value="UniProtKB-KW"/>
</dbReference>
<organism evidence="11">
    <name type="scientific">Attheya septentrionalis</name>
    <dbReference type="NCBI Taxonomy" id="420275"/>
    <lineage>
        <taxon>Eukaryota</taxon>
        <taxon>Sar</taxon>
        <taxon>Stramenopiles</taxon>
        <taxon>Ochrophyta</taxon>
        <taxon>Bacillariophyta</taxon>
        <taxon>Coscinodiscophyceae</taxon>
        <taxon>Chaetocerotophycidae</taxon>
        <taxon>Chaetocerotales</taxon>
        <taxon>Attheyaceae</taxon>
        <taxon>Attheya</taxon>
    </lineage>
</organism>
<evidence type="ECO:0000256" key="3">
    <source>
        <dbReference type="ARBA" id="ARBA00022617"/>
    </source>
</evidence>
<dbReference type="PRINTS" id="PR00463">
    <property type="entry name" value="EP450I"/>
</dbReference>
<name>A0A7S2UPH7_9STRA</name>
<evidence type="ECO:0000256" key="6">
    <source>
        <dbReference type="ARBA" id="ARBA00023004"/>
    </source>
</evidence>
<protein>
    <recommendedName>
        <fullName evidence="12">Cytochrome P450</fullName>
    </recommendedName>
</protein>
<dbReference type="AlphaFoldDB" id="A0A7S2UPH7"/>
<keyword evidence="7 9" id="KW-0503">Monooxygenase</keyword>
<dbReference type="PANTHER" id="PTHR24279:SF120">
    <property type="entry name" value="CYTOCHROME P450"/>
    <property type="match status" value="1"/>
</dbReference>
<dbReference type="Pfam" id="PF00067">
    <property type="entry name" value="p450"/>
    <property type="match status" value="1"/>
</dbReference>
<evidence type="ECO:0008006" key="12">
    <source>
        <dbReference type="Google" id="ProtNLM"/>
    </source>
</evidence>
<dbReference type="InterPro" id="IPR001128">
    <property type="entry name" value="Cyt_P450"/>
</dbReference>
<keyword evidence="5 9" id="KW-0560">Oxidoreductase</keyword>
<evidence type="ECO:0000256" key="4">
    <source>
        <dbReference type="ARBA" id="ARBA00022723"/>
    </source>
</evidence>
<keyword evidence="3 8" id="KW-0349">Heme</keyword>
<dbReference type="InterPro" id="IPR002401">
    <property type="entry name" value="Cyt_P450_E_grp-I"/>
</dbReference>
<dbReference type="GO" id="GO:0020037">
    <property type="term" value="F:heme binding"/>
    <property type="evidence" value="ECO:0007669"/>
    <property type="project" value="InterPro"/>
</dbReference>
<feature type="binding site" description="axial binding residue" evidence="8">
    <location>
        <position position="501"/>
    </location>
    <ligand>
        <name>heme</name>
        <dbReference type="ChEBI" id="CHEBI:30413"/>
    </ligand>
    <ligandPart>
        <name>Fe</name>
        <dbReference type="ChEBI" id="CHEBI:18248"/>
    </ligandPart>
</feature>
<evidence type="ECO:0000256" key="1">
    <source>
        <dbReference type="ARBA" id="ARBA00001971"/>
    </source>
</evidence>
<evidence type="ECO:0000313" key="11">
    <source>
        <dbReference type="EMBL" id="CAD9826292.1"/>
    </source>
</evidence>
<keyword evidence="6 8" id="KW-0408">Iron</keyword>
<feature type="region of interest" description="Disordered" evidence="10">
    <location>
        <begin position="34"/>
        <end position="59"/>
    </location>
</feature>
<dbReference type="PANTHER" id="PTHR24279">
    <property type="entry name" value="CYTOCHROME P450"/>
    <property type="match status" value="1"/>
</dbReference>
<comment type="similarity">
    <text evidence="2 9">Belongs to the cytochrome P450 family.</text>
</comment>
<gene>
    <name evidence="11" type="ORF">ASEP1449_LOCUS18126</name>
</gene>
<dbReference type="InterPro" id="IPR017972">
    <property type="entry name" value="Cyt_P450_CS"/>
</dbReference>
<reference evidence="11" key="1">
    <citation type="submission" date="2021-01" db="EMBL/GenBank/DDBJ databases">
        <authorList>
            <person name="Corre E."/>
            <person name="Pelletier E."/>
            <person name="Niang G."/>
            <person name="Scheremetjew M."/>
            <person name="Finn R."/>
            <person name="Kale V."/>
            <person name="Holt S."/>
            <person name="Cochrane G."/>
            <person name="Meng A."/>
            <person name="Brown T."/>
            <person name="Cohen L."/>
        </authorList>
    </citation>
    <scope>NUCLEOTIDE SEQUENCE</scope>
    <source>
        <strain evidence="11">CCMP2084</strain>
    </source>
</reference>
<evidence type="ECO:0000256" key="2">
    <source>
        <dbReference type="ARBA" id="ARBA00010617"/>
    </source>
</evidence>
<feature type="compositionally biased region" description="Low complexity" evidence="10">
    <location>
        <begin position="38"/>
        <end position="49"/>
    </location>
</feature>